<dbReference type="InterPro" id="IPR050147">
    <property type="entry name" value="Ser/Thr_Dehydratase"/>
</dbReference>
<evidence type="ECO:0000313" key="8">
    <source>
        <dbReference type="EMBL" id="MBI2876591.1"/>
    </source>
</evidence>
<evidence type="ECO:0000313" key="9">
    <source>
        <dbReference type="Proteomes" id="UP000769766"/>
    </source>
</evidence>
<organism evidence="8 9">
    <name type="scientific">Tectimicrobiota bacterium</name>
    <dbReference type="NCBI Taxonomy" id="2528274"/>
    <lineage>
        <taxon>Bacteria</taxon>
        <taxon>Pseudomonadati</taxon>
        <taxon>Nitrospinota/Tectimicrobiota group</taxon>
        <taxon>Candidatus Tectimicrobiota</taxon>
    </lineage>
</organism>
<dbReference type="InterPro" id="IPR001926">
    <property type="entry name" value="TrpB-like_PALP"/>
</dbReference>
<dbReference type="AlphaFoldDB" id="A0A932CPC0"/>
<keyword evidence="4 8" id="KW-0456">Lyase</keyword>
<reference evidence="8" key="1">
    <citation type="submission" date="2020-07" db="EMBL/GenBank/DDBJ databases">
        <title>Huge and variable diversity of episymbiotic CPR bacteria and DPANN archaea in groundwater ecosystems.</title>
        <authorList>
            <person name="He C.Y."/>
            <person name="Keren R."/>
            <person name="Whittaker M."/>
            <person name="Farag I.F."/>
            <person name="Doudna J."/>
            <person name="Cate J.H.D."/>
            <person name="Banfield J.F."/>
        </authorList>
    </citation>
    <scope>NUCLEOTIDE SEQUENCE</scope>
    <source>
        <strain evidence="8">NC_groundwater_672_Ag_B-0.1um_62_36</strain>
    </source>
</reference>
<comment type="caution">
    <text evidence="8">The sequence shown here is derived from an EMBL/GenBank/DDBJ whole genome shotgun (WGS) entry which is preliminary data.</text>
</comment>
<sequence length="409" mass="44274">MGYVLGLRCKECGRDYPKRPSHVCEFCFGPLEVVYDYPAIQQAISRKTIEQRPPTMWRYRELLPIDEEPQIGLHAGFTPLIRAKNLGKALGLTRLYLKNDGVSYPTLSFKDRVVAVAANKAKEFGFDTLACASTGNLANAVAAHAAEGRMNGYVFIPNDLEAGKILGTLIYGVHVIGVEGSYDDVNRLCSEIAATYNWAFVNINIRPYYGDGSKTFGYEIAEQLGWKAPDNIVVPVAGSSLIVKIWTGLKELEQLGLIDQVPTRVFAAQATGCSPVTTAIKSGADFIRPVKPNTIAKSIAIGNPADGYYGIQTVRKSGGYGEDVTDEELVEGILLLAQTEGIFTETAGGVTVSVARKLIQQGRIGKDDLTVLAITGNGLKTQEAVASSTSPPLVIKPRLNAFQEIVERI</sequence>
<feature type="domain" description="Tryptophan synthase beta chain-like PALP" evidence="7">
    <location>
        <begin position="73"/>
        <end position="376"/>
    </location>
</feature>
<dbReference type="InterPro" id="IPR036052">
    <property type="entry name" value="TrpB-like_PALP_sf"/>
</dbReference>
<comment type="similarity">
    <text evidence="2">Belongs to the threonine synthase family.</text>
</comment>
<evidence type="ECO:0000256" key="4">
    <source>
        <dbReference type="ARBA" id="ARBA00023239"/>
    </source>
</evidence>
<protein>
    <recommendedName>
        <fullName evidence="5">Threonine synthase</fullName>
        <ecNumber evidence="5">4.2.3.1</ecNumber>
    </recommendedName>
</protein>
<dbReference type="GO" id="GO:0009088">
    <property type="term" value="P:threonine biosynthetic process"/>
    <property type="evidence" value="ECO:0007669"/>
    <property type="project" value="UniProtKB-UniRule"/>
</dbReference>
<dbReference type="EMBL" id="JACPRF010000210">
    <property type="protein sequence ID" value="MBI2876591.1"/>
    <property type="molecule type" value="Genomic_DNA"/>
</dbReference>
<evidence type="ECO:0000256" key="2">
    <source>
        <dbReference type="ARBA" id="ARBA00005517"/>
    </source>
</evidence>
<dbReference type="InterPro" id="IPR004450">
    <property type="entry name" value="Thr_synthase-like"/>
</dbReference>
<evidence type="ECO:0000256" key="3">
    <source>
        <dbReference type="ARBA" id="ARBA00022898"/>
    </source>
</evidence>
<evidence type="ECO:0000256" key="1">
    <source>
        <dbReference type="ARBA" id="ARBA00001933"/>
    </source>
</evidence>
<comment type="cofactor">
    <cofactor evidence="1 6">
        <name>pyridoxal 5'-phosphate</name>
        <dbReference type="ChEBI" id="CHEBI:597326"/>
    </cofactor>
</comment>
<dbReference type="NCBIfam" id="TIGR00260">
    <property type="entry name" value="thrC"/>
    <property type="match status" value="1"/>
</dbReference>
<gene>
    <name evidence="8" type="ORF">HYY20_06895</name>
</gene>
<name>A0A932CPC0_UNCTE</name>
<evidence type="ECO:0000256" key="6">
    <source>
        <dbReference type="PIRSR" id="PIRSR604450-51"/>
    </source>
</evidence>
<feature type="modified residue" description="N6-(pyridoxal phosphate)lysine" evidence="6">
    <location>
        <position position="110"/>
    </location>
</feature>
<dbReference type="PANTHER" id="PTHR48078">
    <property type="entry name" value="THREONINE DEHYDRATASE, MITOCHONDRIAL-RELATED"/>
    <property type="match status" value="1"/>
</dbReference>
<dbReference type="Proteomes" id="UP000769766">
    <property type="component" value="Unassembled WGS sequence"/>
</dbReference>
<dbReference type="GO" id="GO:0006565">
    <property type="term" value="P:L-serine catabolic process"/>
    <property type="evidence" value="ECO:0007669"/>
    <property type="project" value="TreeGrafter"/>
</dbReference>
<dbReference type="GO" id="GO:0006567">
    <property type="term" value="P:L-threonine catabolic process"/>
    <property type="evidence" value="ECO:0007669"/>
    <property type="project" value="TreeGrafter"/>
</dbReference>
<dbReference type="GO" id="GO:0009097">
    <property type="term" value="P:isoleucine biosynthetic process"/>
    <property type="evidence" value="ECO:0007669"/>
    <property type="project" value="TreeGrafter"/>
</dbReference>
<proteinExistence type="inferred from homology"/>
<evidence type="ECO:0000256" key="5">
    <source>
        <dbReference type="NCBIfam" id="TIGR00260"/>
    </source>
</evidence>
<dbReference type="GO" id="GO:0004794">
    <property type="term" value="F:threonine deaminase activity"/>
    <property type="evidence" value="ECO:0007669"/>
    <property type="project" value="TreeGrafter"/>
</dbReference>
<dbReference type="Gene3D" id="3.40.50.1100">
    <property type="match status" value="2"/>
</dbReference>
<accession>A0A932CPC0</accession>
<dbReference type="SUPFAM" id="SSF53686">
    <property type="entry name" value="Tryptophan synthase beta subunit-like PLP-dependent enzymes"/>
    <property type="match status" value="1"/>
</dbReference>
<dbReference type="EC" id="4.2.3.1" evidence="5"/>
<dbReference type="GO" id="GO:0004795">
    <property type="term" value="F:threonine synthase activity"/>
    <property type="evidence" value="ECO:0007669"/>
    <property type="project" value="UniProtKB-UniRule"/>
</dbReference>
<dbReference type="GO" id="GO:0003941">
    <property type="term" value="F:L-serine ammonia-lyase activity"/>
    <property type="evidence" value="ECO:0007669"/>
    <property type="project" value="TreeGrafter"/>
</dbReference>
<dbReference type="PANTHER" id="PTHR48078:SF6">
    <property type="entry name" value="L-THREONINE DEHYDRATASE CATABOLIC TDCB"/>
    <property type="match status" value="1"/>
</dbReference>
<keyword evidence="3 6" id="KW-0663">Pyridoxal phosphate</keyword>
<evidence type="ECO:0000259" key="7">
    <source>
        <dbReference type="Pfam" id="PF00291"/>
    </source>
</evidence>
<dbReference type="CDD" id="cd01563">
    <property type="entry name" value="Thr-synth_1"/>
    <property type="match status" value="1"/>
</dbReference>
<dbReference type="Pfam" id="PF00291">
    <property type="entry name" value="PALP"/>
    <property type="match status" value="1"/>
</dbReference>